<dbReference type="Proteomes" id="UP000007523">
    <property type="component" value="Chromosome"/>
</dbReference>
<keyword evidence="2" id="KW-1185">Reference proteome</keyword>
<evidence type="ECO:0000313" key="1">
    <source>
        <dbReference type="EMBL" id="AFC32385.1"/>
    </source>
</evidence>
<accession>H6NKJ4</accession>
<gene>
    <name evidence="1" type="ORF">PM3016_5703</name>
</gene>
<evidence type="ECO:0008006" key="3">
    <source>
        <dbReference type="Google" id="ProtNLM"/>
    </source>
</evidence>
<reference evidence="1 2" key="1">
    <citation type="journal article" date="2012" name="J. Bacteriol.">
        <title>Complete Genome Sequence of Paenibacillus mucilaginosus 3016, a Bacterium Functional as Microbial Fertilizer.</title>
        <authorList>
            <person name="Ma M."/>
            <person name="Wang Z."/>
            <person name="Li L."/>
            <person name="Jiang X."/>
            <person name="Guan D."/>
            <person name="Cao F."/>
            <person name="Chen H."/>
            <person name="Wang X."/>
            <person name="Shen D."/>
            <person name="Du B."/>
            <person name="Li J."/>
        </authorList>
    </citation>
    <scope>NUCLEOTIDE SEQUENCE [LARGE SCALE GENOMIC DNA]</scope>
    <source>
        <strain evidence="1 2">3016</strain>
    </source>
</reference>
<dbReference type="Gene3D" id="1.20.1260.10">
    <property type="match status" value="2"/>
</dbReference>
<dbReference type="InterPro" id="IPR021617">
    <property type="entry name" value="DUF3231"/>
</dbReference>
<name>H6NKJ4_9BACL</name>
<dbReference type="KEGG" id="pmq:PM3016_5703"/>
<dbReference type="EMBL" id="CP003235">
    <property type="protein sequence ID" value="AFC32385.1"/>
    <property type="molecule type" value="Genomic_DNA"/>
</dbReference>
<evidence type="ECO:0000313" key="2">
    <source>
        <dbReference type="Proteomes" id="UP000007523"/>
    </source>
</evidence>
<protein>
    <recommendedName>
        <fullName evidence="3">DUF3231 family protein</fullName>
    </recommendedName>
</protein>
<dbReference type="Pfam" id="PF11553">
    <property type="entry name" value="DUF3231"/>
    <property type="match status" value="2"/>
</dbReference>
<dbReference type="HOGENOM" id="CLU_068841_0_0_9"/>
<sequence length="336" mass="37969">MHIAKHTPLSSTELGTLWMTYQTKTMMLQIYAHLLEGAKDEEPGQIMTYDRDKTAETVSKTREMFREAGAAIPQGFTEQDVKRGAPRLFDPVFEVMYLRMMSKVFTGLYALYNSMSYRSDIRQLYRRLTMESQEIYDRTTELLLEQGTLIHPPDVTMPREVEFVRDTSYMRGINPFGSKRSLNTVEVGHLYQAVETNLCGMQLMTGFAQGAAEPEVRMYFTKGKNLAKKIVQELSGVLMNSDVPAPAPWAGKATDATVSPFSDKLMMYNTSLLSNFGLGSNALGTAFSLRSDLPALMTSLSKDIFTYAVDGGKLMIKNNWMEEPPQMEDRKQLTRS</sequence>
<dbReference type="RefSeq" id="WP_014371739.1">
    <property type="nucleotide sequence ID" value="NC_016935.1"/>
</dbReference>
<dbReference type="STRING" id="1116391.PM3016_5703"/>
<dbReference type="InterPro" id="IPR012347">
    <property type="entry name" value="Ferritin-like"/>
</dbReference>
<dbReference type="AlphaFoldDB" id="H6NKJ4"/>
<organism evidence="1 2">
    <name type="scientific">Paenibacillus mucilaginosus 3016</name>
    <dbReference type="NCBI Taxonomy" id="1116391"/>
    <lineage>
        <taxon>Bacteria</taxon>
        <taxon>Bacillati</taxon>
        <taxon>Bacillota</taxon>
        <taxon>Bacilli</taxon>
        <taxon>Bacillales</taxon>
        <taxon>Paenibacillaceae</taxon>
        <taxon>Paenibacillus</taxon>
    </lineage>
</organism>
<proteinExistence type="predicted"/>